<dbReference type="InterPro" id="IPR003439">
    <property type="entry name" value="ABC_transporter-like_ATP-bd"/>
</dbReference>
<dbReference type="SUPFAM" id="SSF52540">
    <property type="entry name" value="P-loop containing nucleoside triphosphate hydrolases"/>
    <property type="match status" value="1"/>
</dbReference>
<dbReference type="PANTHER" id="PTHR42711">
    <property type="entry name" value="ABC TRANSPORTER ATP-BINDING PROTEIN"/>
    <property type="match status" value="1"/>
</dbReference>
<keyword evidence="4" id="KW-0067">ATP-binding</keyword>
<evidence type="ECO:0000313" key="8">
    <source>
        <dbReference type="EMBL" id="GMA86893.1"/>
    </source>
</evidence>
<comment type="caution">
    <text evidence="8">The sequence shown here is derived from an EMBL/GenBank/DDBJ whole genome shotgun (WGS) entry which is preliminary data.</text>
</comment>
<evidence type="ECO:0000256" key="6">
    <source>
        <dbReference type="SAM" id="MobiDB-lite"/>
    </source>
</evidence>
<feature type="compositionally biased region" description="Low complexity" evidence="6">
    <location>
        <begin position="120"/>
        <end position="134"/>
    </location>
</feature>
<keyword evidence="5" id="KW-0046">Antibiotic resistance</keyword>
<evidence type="ECO:0000259" key="7">
    <source>
        <dbReference type="Pfam" id="PF00005"/>
    </source>
</evidence>
<dbReference type="PANTHER" id="PTHR42711:SF19">
    <property type="entry name" value="DOXORUBICIN RESISTANCE ATP-BINDING PROTEIN DRRA"/>
    <property type="match status" value="1"/>
</dbReference>
<accession>A0ABQ6JFE6</accession>
<evidence type="ECO:0000256" key="5">
    <source>
        <dbReference type="ARBA" id="ARBA00023251"/>
    </source>
</evidence>
<sequence length="148" mass="15073">MTTTPALETIGLTKSYGDRAVLRGVDLSAPPGSVLALLGSNGAGKTTIVRILSTLLRADAGTAVVNGYDVATQPDRVRASIGLTGQFAAVDEVLTGRENLVLVAEPAPAAAGRRGRRRACSSGSTSSTRPGAGPRRTRAGCDAVSTWP</sequence>
<evidence type="ECO:0000256" key="3">
    <source>
        <dbReference type="ARBA" id="ARBA00022741"/>
    </source>
</evidence>
<dbReference type="Proteomes" id="UP001157017">
    <property type="component" value="Unassembled WGS sequence"/>
</dbReference>
<evidence type="ECO:0000256" key="1">
    <source>
        <dbReference type="ARBA" id="ARBA00004202"/>
    </source>
</evidence>
<evidence type="ECO:0000256" key="4">
    <source>
        <dbReference type="ARBA" id="ARBA00022840"/>
    </source>
</evidence>
<evidence type="ECO:0000256" key="2">
    <source>
        <dbReference type="ARBA" id="ARBA00022448"/>
    </source>
</evidence>
<dbReference type="InterPro" id="IPR050763">
    <property type="entry name" value="ABC_transporter_ATP-binding"/>
</dbReference>
<dbReference type="Gene3D" id="3.40.50.300">
    <property type="entry name" value="P-loop containing nucleotide triphosphate hydrolases"/>
    <property type="match status" value="1"/>
</dbReference>
<comment type="subcellular location">
    <subcellularLocation>
        <location evidence="1">Cell membrane</location>
        <topology evidence="1">Peripheral membrane protein</topology>
    </subcellularLocation>
</comment>
<feature type="region of interest" description="Disordered" evidence="6">
    <location>
        <begin position="112"/>
        <end position="148"/>
    </location>
</feature>
<dbReference type="EMBL" id="BSUZ01000001">
    <property type="protein sequence ID" value="GMA86893.1"/>
    <property type="molecule type" value="Genomic_DNA"/>
</dbReference>
<dbReference type="Pfam" id="PF00005">
    <property type="entry name" value="ABC_tran"/>
    <property type="match status" value="1"/>
</dbReference>
<proteinExistence type="predicted"/>
<protein>
    <recommendedName>
        <fullName evidence="7">ABC transporter domain-containing protein</fullName>
    </recommendedName>
</protein>
<keyword evidence="2" id="KW-0813">Transport</keyword>
<reference evidence="9" key="1">
    <citation type="journal article" date="2019" name="Int. J. Syst. Evol. Microbiol.">
        <title>The Global Catalogue of Microorganisms (GCM) 10K type strain sequencing project: providing services to taxonomists for standard genome sequencing and annotation.</title>
        <authorList>
            <consortium name="The Broad Institute Genomics Platform"/>
            <consortium name="The Broad Institute Genome Sequencing Center for Infectious Disease"/>
            <person name="Wu L."/>
            <person name="Ma J."/>
        </authorList>
    </citation>
    <scope>NUCLEOTIDE SEQUENCE [LARGE SCALE GENOMIC DNA]</scope>
    <source>
        <strain evidence="9">NBRC 108730</strain>
    </source>
</reference>
<gene>
    <name evidence="8" type="ORF">GCM10025868_21430</name>
</gene>
<keyword evidence="9" id="KW-1185">Reference proteome</keyword>
<dbReference type="InterPro" id="IPR027417">
    <property type="entry name" value="P-loop_NTPase"/>
</dbReference>
<organism evidence="8 9">
    <name type="scientific">Angustibacter aerolatus</name>
    <dbReference type="NCBI Taxonomy" id="1162965"/>
    <lineage>
        <taxon>Bacteria</taxon>
        <taxon>Bacillati</taxon>
        <taxon>Actinomycetota</taxon>
        <taxon>Actinomycetes</taxon>
        <taxon>Kineosporiales</taxon>
        <taxon>Kineosporiaceae</taxon>
    </lineage>
</organism>
<name>A0ABQ6JFE6_9ACTN</name>
<keyword evidence="3" id="KW-0547">Nucleotide-binding</keyword>
<feature type="domain" description="ABC transporter" evidence="7">
    <location>
        <begin position="22"/>
        <end position="110"/>
    </location>
</feature>
<evidence type="ECO:0000313" key="9">
    <source>
        <dbReference type="Proteomes" id="UP001157017"/>
    </source>
</evidence>